<evidence type="ECO:0000256" key="2">
    <source>
        <dbReference type="SAM" id="MobiDB-lite"/>
    </source>
</evidence>
<feature type="region of interest" description="Disordered" evidence="2">
    <location>
        <begin position="143"/>
        <end position="215"/>
    </location>
</feature>
<keyword evidence="5" id="KW-1185">Reference proteome</keyword>
<dbReference type="EMBL" id="JBAHYK010001106">
    <property type="protein sequence ID" value="KAL0569495.1"/>
    <property type="molecule type" value="Genomic_DNA"/>
</dbReference>
<feature type="compositionally biased region" description="Low complexity" evidence="2">
    <location>
        <begin position="299"/>
        <end position="309"/>
    </location>
</feature>
<dbReference type="Pfam" id="PF00498">
    <property type="entry name" value="FHA"/>
    <property type="match status" value="1"/>
</dbReference>
<name>A0ABR3F2Q8_9AGAR</name>
<feature type="compositionally biased region" description="Low complexity" evidence="2">
    <location>
        <begin position="147"/>
        <end position="166"/>
    </location>
</feature>
<proteinExistence type="predicted"/>
<gene>
    <name evidence="4" type="ORF">V5O48_012477</name>
</gene>
<dbReference type="InterPro" id="IPR000253">
    <property type="entry name" value="FHA_dom"/>
</dbReference>
<feature type="compositionally biased region" description="Acidic residues" evidence="2">
    <location>
        <begin position="773"/>
        <end position="782"/>
    </location>
</feature>
<feature type="compositionally biased region" description="Polar residues" evidence="2">
    <location>
        <begin position="510"/>
        <end position="522"/>
    </location>
</feature>
<feature type="region of interest" description="Disordered" evidence="2">
    <location>
        <begin position="691"/>
        <end position="810"/>
    </location>
</feature>
<comment type="caution">
    <text evidence="4">The sequence shown here is derived from an EMBL/GenBank/DDBJ whole genome shotgun (WGS) entry which is preliminary data.</text>
</comment>
<dbReference type="InterPro" id="IPR051176">
    <property type="entry name" value="Cent_Immune-Sig_Mod"/>
</dbReference>
<feature type="region of interest" description="Disordered" evidence="2">
    <location>
        <begin position="583"/>
        <end position="620"/>
    </location>
</feature>
<feature type="coiled-coil region" evidence="1">
    <location>
        <begin position="549"/>
        <end position="583"/>
    </location>
</feature>
<dbReference type="SMART" id="SM00240">
    <property type="entry name" value="FHA"/>
    <property type="match status" value="1"/>
</dbReference>
<dbReference type="PROSITE" id="PS50006">
    <property type="entry name" value="FHA_DOMAIN"/>
    <property type="match status" value="1"/>
</dbReference>
<feature type="compositionally biased region" description="Low complexity" evidence="2">
    <location>
        <begin position="596"/>
        <end position="610"/>
    </location>
</feature>
<feature type="region of interest" description="Disordered" evidence="2">
    <location>
        <begin position="372"/>
        <end position="522"/>
    </location>
</feature>
<feature type="region of interest" description="Disordered" evidence="2">
    <location>
        <begin position="824"/>
        <end position="850"/>
    </location>
</feature>
<organism evidence="4 5">
    <name type="scientific">Marasmius crinis-equi</name>
    <dbReference type="NCBI Taxonomy" id="585013"/>
    <lineage>
        <taxon>Eukaryota</taxon>
        <taxon>Fungi</taxon>
        <taxon>Dikarya</taxon>
        <taxon>Basidiomycota</taxon>
        <taxon>Agaricomycotina</taxon>
        <taxon>Agaricomycetes</taxon>
        <taxon>Agaricomycetidae</taxon>
        <taxon>Agaricales</taxon>
        <taxon>Marasmiineae</taxon>
        <taxon>Marasmiaceae</taxon>
        <taxon>Marasmius</taxon>
    </lineage>
</organism>
<sequence>MPAPTGFPALYLYPLNESFVPKHISLLHNQRVKIGRQTNAKTTPGERNGYFDSKVLSRQHAEVWEEGGKIFIKDVKSSNGTFINGERLSPEGLESDPYELKSDDIVEFGIDIVGEDNKTIIHHKVAARVLCILSEQDLQMAARAEQHQMQHSSLHQQQTQQQQQQLPGPAGSAFNFSAATGQQPPPRRPQMSQQGMAGMGGMGGSMRPPGKSGLTFDHILTRLQGELQKSRETGAELHSLTGAMNEIHETLGAGNLPQNPPPNPHTLPSVRPRDPADVPLPNQEQPDPSSSSPPPPDSHPNNADAAPQPSSSPPPPSNTLITELQSQLKETQTSLAAHINRIHVLEGALKEQETMRNEMTMLRDMMDALQRRGSLHPPQSQSQAPPSGSAGSHAPDEDVEMPSGEGEFDEDDVDDSRSVGTAVPHELERVEEEDEEAAMAEEEQEQEQEARRRVDELDAEESGANGQEEEEDEEERRRRRDELGRPRTPEPTGLGMHVKINGHHPETRNRSSTLTGRSNQNSSTMMMIEELNVRVASFTSQLASALELSKGLQKEHREAQEVIKNLELKVEGLEDVVRTSLKQKEEENRAREEEVVAAVPEPEPTPSSSEAPKEEEERASLTSMIMEWKSHVEGQWSSVREEWSQERQRLVKAREEWESKIKGEWERKVREVDTGLERIDQMEKEIIQDREAREKDRIVSSPSGVTAALHGNGDAIKYRGGVGLVTPPSPRSVSSDHEYTSWNSRPSRRRSRSGSAGRKKVRAMRRNSSRGDDTDDTEETLAVDEHLVTLGKDGSSAAGNYEMKREEGNRSLITPESSLIFARDGSNGNKALRGQGLDDGTGSLDSKSNARSGPIPLNNINVQTAVGVLVLSVAAAAVVWRVKPE</sequence>
<dbReference type="SUPFAM" id="SSF49879">
    <property type="entry name" value="SMAD/FHA domain"/>
    <property type="match status" value="1"/>
</dbReference>
<keyword evidence="1" id="KW-0175">Coiled coil</keyword>
<feature type="compositionally biased region" description="Basic residues" evidence="2">
    <location>
        <begin position="746"/>
        <end position="768"/>
    </location>
</feature>
<reference evidence="4 5" key="1">
    <citation type="submission" date="2024-02" db="EMBL/GenBank/DDBJ databases">
        <title>A draft genome for the cacao thread blight pathogen Marasmius crinis-equi.</title>
        <authorList>
            <person name="Cohen S.P."/>
            <person name="Baruah I.K."/>
            <person name="Amoako-Attah I."/>
            <person name="Bukari Y."/>
            <person name="Meinhardt L.W."/>
            <person name="Bailey B.A."/>
        </authorList>
    </citation>
    <scope>NUCLEOTIDE SEQUENCE [LARGE SCALE GENOMIC DNA]</scope>
    <source>
        <strain evidence="4 5">GH-76</strain>
    </source>
</reference>
<feature type="compositionally biased region" description="Low complexity" evidence="2">
    <location>
        <begin position="376"/>
        <end position="393"/>
    </location>
</feature>
<protein>
    <recommendedName>
        <fullName evidence="3">FHA domain-containing protein</fullName>
    </recommendedName>
</protein>
<accession>A0ABR3F2Q8</accession>
<dbReference type="PANTHER" id="PTHR15715:SF37">
    <property type="entry name" value="LD47843P"/>
    <property type="match status" value="1"/>
</dbReference>
<evidence type="ECO:0000313" key="4">
    <source>
        <dbReference type="EMBL" id="KAL0569495.1"/>
    </source>
</evidence>
<evidence type="ECO:0000313" key="5">
    <source>
        <dbReference type="Proteomes" id="UP001465976"/>
    </source>
</evidence>
<dbReference type="Proteomes" id="UP001465976">
    <property type="component" value="Unassembled WGS sequence"/>
</dbReference>
<dbReference type="Gene3D" id="2.60.200.20">
    <property type="match status" value="1"/>
</dbReference>
<feature type="coiled-coil region" evidence="1">
    <location>
        <begin position="321"/>
        <end position="372"/>
    </location>
</feature>
<dbReference type="PANTHER" id="PTHR15715">
    <property type="entry name" value="CENTROSOMAL PROTEIN OF 170 KDA"/>
    <property type="match status" value="1"/>
</dbReference>
<feature type="compositionally biased region" description="Acidic residues" evidence="2">
    <location>
        <begin position="457"/>
        <end position="474"/>
    </location>
</feature>
<feature type="region of interest" description="Disordered" evidence="2">
    <location>
        <begin position="251"/>
        <end position="320"/>
    </location>
</feature>
<feature type="compositionally biased region" description="Basic and acidic residues" evidence="2">
    <location>
        <begin position="583"/>
        <end position="594"/>
    </location>
</feature>
<dbReference type="InterPro" id="IPR008984">
    <property type="entry name" value="SMAD_FHA_dom_sf"/>
</dbReference>
<evidence type="ECO:0000259" key="3">
    <source>
        <dbReference type="PROSITE" id="PS50006"/>
    </source>
</evidence>
<feature type="domain" description="FHA" evidence="3">
    <location>
        <begin position="32"/>
        <end position="88"/>
    </location>
</feature>
<evidence type="ECO:0000256" key="1">
    <source>
        <dbReference type="SAM" id="Coils"/>
    </source>
</evidence>
<feature type="compositionally biased region" description="Acidic residues" evidence="2">
    <location>
        <begin position="429"/>
        <end position="447"/>
    </location>
</feature>